<reference evidence="3 4" key="1">
    <citation type="journal article" date="2016" name="Mol. Biol. Evol.">
        <title>Comparative Genomics of Early-Diverging Mushroom-Forming Fungi Provides Insights into the Origins of Lignocellulose Decay Capabilities.</title>
        <authorList>
            <person name="Nagy L.G."/>
            <person name="Riley R."/>
            <person name="Tritt A."/>
            <person name="Adam C."/>
            <person name="Daum C."/>
            <person name="Floudas D."/>
            <person name="Sun H."/>
            <person name="Yadav J.S."/>
            <person name="Pangilinan J."/>
            <person name="Larsson K.H."/>
            <person name="Matsuura K."/>
            <person name="Barry K."/>
            <person name="Labutti K."/>
            <person name="Kuo R."/>
            <person name="Ohm R.A."/>
            <person name="Bhattacharya S.S."/>
            <person name="Shirouzu T."/>
            <person name="Yoshinaga Y."/>
            <person name="Martin F.M."/>
            <person name="Grigoriev I.V."/>
            <person name="Hibbett D.S."/>
        </authorList>
    </citation>
    <scope>NUCLEOTIDE SEQUENCE [LARGE SCALE GENOMIC DNA]</scope>
    <source>
        <strain evidence="3 4">HHB10207 ss-3</strain>
    </source>
</reference>
<feature type="transmembrane region" description="Helical" evidence="2">
    <location>
        <begin position="335"/>
        <end position="360"/>
    </location>
</feature>
<accession>A0A166IJB1</accession>
<keyword evidence="2" id="KW-1133">Transmembrane helix</keyword>
<feature type="transmembrane region" description="Helical" evidence="2">
    <location>
        <begin position="204"/>
        <end position="226"/>
    </location>
</feature>
<sequence>MAANERTPLLESEHSRSNLEAAATSEPVVSHETLPFLEPLLALIEEPDETSVAKIRSELVEWNLAADIILAYEILSLGIVLRRHGSIFTTSKDLNDIYNSRIIQKKRINATASLLVRTWDRFGNERGSEEPTRVFYQPIPLNARESLRVIDLLCDDQVAELLVPHQFTRICLESLWRLPIWQKQTNVSQIFPISKLGSFSTPRVIHATALVFHLIFLSIVTDYTLFPPLNRITPDWREILILLFSLSNCFQPVSVVNITSAGIFVATAVILYQRIGPESIVPSILLLGFFILLLQLHFVGRGYSPTPLLVFPPALNLPLSTFVELTIFKTLVPAISFFLPLLLFSSFMLSLSLVDFSLFLSRFTDIRYTALDASPLETRYLYFLTFSLSLLWMLFSTIGLLSAWSTWDRETPFRKWERYGEVTAFHATLKLTRAIAQYSSQGFFPSPFNLLHVVCVRVPRTVFQKSESLRVIENLLWEIGVATPGFLVAGFWLWK</sequence>
<keyword evidence="2" id="KW-0472">Membrane</keyword>
<evidence type="ECO:0000313" key="4">
    <source>
        <dbReference type="Proteomes" id="UP000076798"/>
    </source>
</evidence>
<keyword evidence="4" id="KW-1185">Reference proteome</keyword>
<dbReference type="AlphaFoldDB" id="A0A166IJB1"/>
<feature type="transmembrane region" description="Helical" evidence="2">
    <location>
        <begin position="475"/>
        <end position="494"/>
    </location>
</feature>
<dbReference type="OrthoDB" id="3941538at2759"/>
<feature type="transmembrane region" description="Helical" evidence="2">
    <location>
        <begin position="380"/>
        <end position="404"/>
    </location>
</feature>
<dbReference type="Proteomes" id="UP000076798">
    <property type="component" value="Unassembled WGS sequence"/>
</dbReference>
<evidence type="ECO:0000256" key="1">
    <source>
        <dbReference type="SAM" id="MobiDB-lite"/>
    </source>
</evidence>
<name>A0A166IJB1_9AGAM</name>
<evidence type="ECO:0000313" key="3">
    <source>
        <dbReference type="EMBL" id="KZT43799.1"/>
    </source>
</evidence>
<protein>
    <submittedName>
        <fullName evidence="3">Uncharacterized protein</fullName>
    </submittedName>
</protein>
<proteinExistence type="predicted"/>
<feature type="transmembrane region" description="Helical" evidence="2">
    <location>
        <begin position="284"/>
        <end position="303"/>
    </location>
</feature>
<gene>
    <name evidence="3" type="ORF">SISSUDRAFT_1116100</name>
</gene>
<keyword evidence="2" id="KW-0812">Transmembrane</keyword>
<feature type="region of interest" description="Disordered" evidence="1">
    <location>
        <begin position="1"/>
        <end position="25"/>
    </location>
</feature>
<organism evidence="3 4">
    <name type="scientific">Sistotremastrum suecicum HHB10207 ss-3</name>
    <dbReference type="NCBI Taxonomy" id="1314776"/>
    <lineage>
        <taxon>Eukaryota</taxon>
        <taxon>Fungi</taxon>
        <taxon>Dikarya</taxon>
        <taxon>Basidiomycota</taxon>
        <taxon>Agaricomycotina</taxon>
        <taxon>Agaricomycetes</taxon>
        <taxon>Sistotremastrales</taxon>
        <taxon>Sistotremastraceae</taxon>
        <taxon>Sistotremastrum</taxon>
    </lineage>
</organism>
<feature type="transmembrane region" description="Helical" evidence="2">
    <location>
        <begin position="253"/>
        <end position="272"/>
    </location>
</feature>
<evidence type="ECO:0000256" key="2">
    <source>
        <dbReference type="SAM" id="Phobius"/>
    </source>
</evidence>
<dbReference type="EMBL" id="KV428006">
    <property type="protein sequence ID" value="KZT43799.1"/>
    <property type="molecule type" value="Genomic_DNA"/>
</dbReference>